<evidence type="ECO:0000259" key="2">
    <source>
        <dbReference type="Pfam" id="PF04773"/>
    </source>
</evidence>
<gene>
    <name evidence="4" type="ORF">KK083_17850</name>
</gene>
<evidence type="ECO:0000313" key="4">
    <source>
        <dbReference type="EMBL" id="MBT1698761.1"/>
    </source>
</evidence>
<dbReference type="InterPro" id="IPR012373">
    <property type="entry name" value="Ferrdict_sens_TM"/>
</dbReference>
<evidence type="ECO:0000313" key="5">
    <source>
        <dbReference type="Proteomes" id="UP001319200"/>
    </source>
</evidence>
<keyword evidence="1" id="KW-1133">Transmembrane helix</keyword>
<dbReference type="GO" id="GO:0016989">
    <property type="term" value="F:sigma factor antagonist activity"/>
    <property type="evidence" value="ECO:0007669"/>
    <property type="project" value="TreeGrafter"/>
</dbReference>
<name>A0AAP2DLV4_9BACT</name>
<dbReference type="Gene3D" id="2.60.120.1440">
    <property type="match status" value="1"/>
</dbReference>
<dbReference type="PANTHER" id="PTHR30273:SF2">
    <property type="entry name" value="PROTEIN FECR"/>
    <property type="match status" value="1"/>
</dbReference>
<evidence type="ECO:0000256" key="1">
    <source>
        <dbReference type="SAM" id="Phobius"/>
    </source>
</evidence>
<reference evidence="4 5" key="1">
    <citation type="submission" date="2021-05" db="EMBL/GenBank/DDBJ databases">
        <title>A Polyphasic approach of four new species of the genus Ohtaekwangia: Ohtaekwangia histidinii sp. nov., Ohtaekwangia cretensis sp. nov., Ohtaekwangia indiensis sp. nov., Ohtaekwangia reichenbachii sp. nov. from diverse environment.</title>
        <authorList>
            <person name="Octaviana S."/>
        </authorList>
    </citation>
    <scope>NUCLEOTIDE SEQUENCE [LARGE SCALE GENOMIC DNA]</scope>
    <source>
        <strain evidence="4 5">PWU4</strain>
    </source>
</reference>
<dbReference type="Proteomes" id="UP001319200">
    <property type="component" value="Unassembled WGS sequence"/>
</dbReference>
<comment type="caution">
    <text evidence="4">The sequence shown here is derived from an EMBL/GenBank/DDBJ whole genome shotgun (WGS) entry which is preliminary data.</text>
</comment>
<dbReference type="RefSeq" id="WP_254165532.1">
    <property type="nucleotide sequence ID" value="NZ_JAHESF010000017.1"/>
</dbReference>
<dbReference type="PANTHER" id="PTHR30273">
    <property type="entry name" value="PERIPLASMIC SIGNAL SENSOR AND SIGMA FACTOR ACTIVATOR FECR-RELATED"/>
    <property type="match status" value="1"/>
</dbReference>
<dbReference type="AlphaFoldDB" id="A0AAP2DLV4"/>
<feature type="domain" description="FecR protein" evidence="2">
    <location>
        <begin position="121"/>
        <end position="215"/>
    </location>
</feature>
<sequence length="334" mass="38332">MKDIEHYTLEDLIQDRSFIEYVEKSNAESISFWEAQRTGHPDKRQMFDAAAWVIKGPTFNRKTLPDQVVNAEWQRLSDAINRGAQQNTSPWYRYRWAASVAALAFLATFVWLFVLNRDITHATAFGEIAEVSLPDGSSVMLNANSRLSYAASWADDEPREVWLTGEAFFEVKKRNTADGRFIVHSKNTRVEVLGTSFNVNNRKQETTVVLNTGRVALQKDDDRDTVRVMMKPGDLVTLSPVTNRVKKQRVNPEIYSSWKDHKFIFDNTPLYEVAILIEENYGKEVLIREESLKNRVLSGEIPVPSIDVLLEALSRSFDIKVTQKDNQIILEKKM</sequence>
<dbReference type="PIRSF" id="PIRSF018266">
    <property type="entry name" value="FecR"/>
    <property type="match status" value="1"/>
</dbReference>
<accession>A0AAP2DLV4</accession>
<keyword evidence="5" id="KW-1185">Reference proteome</keyword>
<evidence type="ECO:0000259" key="3">
    <source>
        <dbReference type="Pfam" id="PF16344"/>
    </source>
</evidence>
<dbReference type="InterPro" id="IPR032508">
    <property type="entry name" value="FecR_C"/>
</dbReference>
<dbReference type="Pfam" id="PF04773">
    <property type="entry name" value="FecR"/>
    <property type="match status" value="1"/>
</dbReference>
<dbReference type="Gene3D" id="3.55.50.30">
    <property type="match status" value="1"/>
</dbReference>
<feature type="domain" description="Protein FecR C-terminal" evidence="3">
    <location>
        <begin position="262"/>
        <end position="330"/>
    </location>
</feature>
<dbReference type="EMBL" id="JAHESF010000017">
    <property type="protein sequence ID" value="MBT1698761.1"/>
    <property type="molecule type" value="Genomic_DNA"/>
</dbReference>
<keyword evidence="1" id="KW-0472">Membrane</keyword>
<protein>
    <submittedName>
        <fullName evidence="4">FecR domain-containing protein</fullName>
    </submittedName>
</protein>
<feature type="transmembrane region" description="Helical" evidence="1">
    <location>
        <begin position="96"/>
        <end position="114"/>
    </location>
</feature>
<dbReference type="Pfam" id="PF16344">
    <property type="entry name" value="FecR_C"/>
    <property type="match status" value="1"/>
</dbReference>
<organism evidence="4 5">
    <name type="scientific">Chryseosolibacter histidini</name>
    <dbReference type="NCBI Taxonomy" id="2782349"/>
    <lineage>
        <taxon>Bacteria</taxon>
        <taxon>Pseudomonadati</taxon>
        <taxon>Bacteroidota</taxon>
        <taxon>Cytophagia</taxon>
        <taxon>Cytophagales</taxon>
        <taxon>Chryseotaleaceae</taxon>
        <taxon>Chryseosolibacter</taxon>
    </lineage>
</organism>
<keyword evidence="1" id="KW-0812">Transmembrane</keyword>
<dbReference type="InterPro" id="IPR006860">
    <property type="entry name" value="FecR"/>
</dbReference>
<proteinExistence type="predicted"/>